<gene>
    <name evidence="2" type="ORF">BJ085DRAFT_34456</name>
</gene>
<feature type="compositionally biased region" description="Basic and acidic residues" evidence="1">
    <location>
        <begin position="366"/>
        <end position="379"/>
    </location>
</feature>
<proteinExistence type="predicted"/>
<feature type="region of interest" description="Disordered" evidence="1">
    <location>
        <begin position="358"/>
        <end position="389"/>
    </location>
</feature>
<keyword evidence="3" id="KW-1185">Reference proteome</keyword>
<evidence type="ECO:0000256" key="1">
    <source>
        <dbReference type="SAM" id="MobiDB-lite"/>
    </source>
</evidence>
<protein>
    <submittedName>
        <fullName evidence="2">Uncharacterized protein</fullName>
    </submittedName>
</protein>
<dbReference type="Proteomes" id="UP000268162">
    <property type="component" value="Unassembled WGS sequence"/>
</dbReference>
<evidence type="ECO:0000313" key="2">
    <source>
        <dbReference type="EMBL" id="RKP33340.1"/>
    </source>
</evidence>
<accession>A0A4P9ZM77</accession>
<feature type="region of interest" description="Disordered" evidence="1">
    <location>
        <begin position="172"/>
        <end position="210"/>
    </location>
</feature>
<dbReference type="EMBL" id="ML004017">
    <property type="protein sequence ID" value="RKP33340.1"/>
    <property type="molecule type" value="Genomic_DNA"/>
</dbReference>
<sequence>MTNSLGLNSDILKQWSDLVFPADRQPLQTLPMAQFRQLSPSAWLQLASLLVTQGIYAHAANSGVGQDQLIAFLQLVLASPARFGLVGVLRALCFLMTYPRNQPSNHVPTSSADASTPVGGTTTGLATALLTSLLESEQFPPSLLSVIAPGVLAMLKSHGYGSPHLHQTPTPLYHHSHHTHTQSPRLLHPYHHHNPRSSISGQSAPPPVPPLAGQQHLWAIRARLVSYSQTSQYLWTHIDPDRLLSRLAQVLRQAQFQNPGPLAASLGNITLLTAHNGLAQDMGLFTHLVRFLNPTKFVELVMAPVLNPASGLSPLSLAELVACLLSIPLIDADCPRHQAPYTAFFDTLLPQWFTTVAQPPGSGSSTHDDSTMMDEDGHKSGNNNNSRHDLGMITTRTLDLQRSADRTVYRFIRWYIHWLGSVHGADTGDGPGGSDGGSNILDSWNRTSPNMGGLVVGAGDHRRRQLFPSRLRYLPSSGVLDVLLQHHPTCQWVYDIFKESV</sequence>
<name>A0A4P9ZM77_9FUNG</name>
<dbReference type="AlphaFoldDB" id="A0A4P9ZM77"/>
<reference evidence="3" key="1">
    <citation type="journal article" date="2018" name="Nat. Microbiol.">
        <title>Leveraging single-cell genomics to expand the fungal tree of life.</title>
        <authorList>
            <person name="Ahrendt S.R."/>
            <person name="Quandt C.A."/>
            <person name="Ciobanu D."/>
            <person name="Clum A."/>
            <person name="Salamov A."/>
            <person name="Andreopoulos B."/>
            <person name="Cheng J.F."/>
            <person name="Woyke T."/>
            <person name="Pelin A."/>
            <person name="Henrissat B."/>
            <person name="Reynolds N.K."/>
            <person name="Benny G.L."/>
            <person name="Smith M.E."/>
            <person name="James T.Y."/>
            <person name="Grigoriev I.V."/>
        </authorList>
    </citation>
    <scope>NUCLEOTIDE SEQUENCE [LARGE SCALE GENOMIC DNA]</scope>
    <source>
        <strain evidence="3">RSA 468</strain>
    </source>
</reference>
<organism evidence="2 3">
    <name type="scientific">Dimargaris cristalligena</name>
    <dbReference type="NCBI Taxonomy" id="215637"/>
    <lineage>
        <taxon>Eukaryota</taxon>
        <taxon>Fungi</taxon>
        <taxon>Fungi incertae sedis</taxon>
        <taxon>Zoopagomycota</taxon>
        <taxon>Kickxellomycotina</taxon>
        <taxon>Dimargaritomycetes</taxon>
        <taxon>Dimargaritales</taxon>
        <taxon>Dimargaritaceae</taxon>
        <taxon>Dimargaris</taxon>
    </lineage>
</organism>
<evidence type="ECO:0000313" key="3">
    <source>
        <dbReference type="Proteomes" id="UP000268162"/>
    </source>
</evidence>